<dbReference type="InterPro" id="IPR006764">
    <property type="entry name" value="SAM_dep_MeTrfase_SAV2177_type"/>
</dbReference>
<dbReference type="Gene3D" id="3.40.50.150">
    <property type="entry name" value="Vaccinia Virus protein VP39"/>
    <property type="match status" value="1"/>
</dbReference>
<accession>A0ABV8IKR0</accession>
<sequence>MTDDRTSSPRRSGVDISAPHYARVYDYWLGGKDNFIVDRAVGDAMIRAVPRLHHTAAENRRFVHRVTRYLAAEEGIRQFLDIGIGLPHPPNLHEIAQDVDPTARIVYVDNDPIVLVHASALMTSHPDGHVAYLDADLRNPATILTDPTLCDTLDLNRPVGLTLIATLMLLADTDDPWSQVDQLRDALPSGSYLAITHPTADFNPAGINTAIATATDAGMPLTARAREAVQKFFGDWELLCPGLCPVSAWRPDEPVNNLEAAHAWAGVARKR</sequence>
<evidence type="ECO:0000313" key="2">
    <source>
        <dbReference type="Proteomes" id="UP001595867"/>
    </source>
</evidence>
<dbReference type="InterPro" id="IPR029063">
    <property type="entry name" value="SAM-dependent_MTases_sf"/>
</dbReference>
<comment type="caution">
    <text evidence="1">The sequence shown here is derived from an EMBL/GenBank/DDBJ whole genome shotgun (WGS) entry which is preliminary data.</text>
</comment>
<name>A0ABV8IKR0_9ACTN</name>
<keyword evidence="1" id="KW-0808">Transferase</keyword>
<keyword evidence="2" id="KW-1185">Reference proteome</keyword>
<reference evidence="2" key="1">
    <citation type="journal article" date="2019" name="Int. J. Syst. Evol. Microbiol.">
        <title>The Global Catalogue of Microorganisms (GCM) 10K type strain sequencing project: providing services to taxonomists for standard genome sequencing and annotation.</title>
        <authorList>
            <consortium name="The Broad Institute Genomics Platform"/>
            <consortium name="The Broad Institute Genome Sequencing Center for Infectious Disease"/>
            <person name="Wu L."/>
            <person name="Ma J."/>
        </authorList>
    </citation>
    <scope>NUCLEOTIDE SEQUENCE [LARGE SCALE GENOMIC DNA]</scope>
    <source>
        <strain evidence="2">TBRC 5832</strain>
    </source>
</reference>
<dbReference type="RefSeq" id="WP_378064707.1">
    <property type="nucleotide sequence ID" value="NZ_JBHSBL010000002.1"/>
</dbReference>
<dbReference type="EC" id="2.1.1.-" evidence="1"/>
<evidence type="ECO:0000313" key="1">
    <source>
        <dbReference type="EMBL" id="MFC4063670.1"/>
    </source>
</evidence>
<keyword evidence="1" id="KW-0489">Methyltransferase</keyword>
<gene>
    <name evidence="1" type="ORF">ACFO0C_01910</name>
</gene>
<dbReference type="PIRSF" id="PIRSF017393">
    <property type="entry name" value="MTase_SAV2177"/>
    <property type="match status" value="1"/>
</dbReference>
<protein>
    <submittedName>
        <fullName evidence="1">SAM-dependent methyltransferase</fullName>
        <ecNumber evidence="1">2.1.1.-</ecNumber>
    </submittedName>
</protein>
<dbReference type="Pfam" id="PF04672">
    <property type="entry name" value="Methyltransf_19"/>
    <property type="match status" value="1"/>
</dbReference>
<dbReference type="EMBL" id="JBHSBL010000002">
    <property type="protein sequence ID" value="MFC4063670.1"/>
    <property type="molecule type" value="Genomic_DNA"/>
</dbReference>
<dbReference type="Proteomes" id="UP001595867">
    <property type="component" value="Unassembled WGS sequence"/>
</dbReference>
<proteinExistence type="predicted"/>
<dbReference type="GO" id="GO:0008168">
    <property type="term" value="F:methyltransferase activity"/>
    <property type="evidence" value="ECO:0007669"/>
    <property type="project" value="UniProtKB-KW"/>
</dbReference>
<dbReference type="SUPFAM" id="SSF53335">
    <property type="entry name" value="S-adenosyl-L-methionine-dependent methyltransferases"/>
    <property type="match status" value="1"/>
</dbReference>
<dbReference type="GO" id="GO:0032259">
    <property type="term" value="P:methylation"/>
    <property type="evidence" value="ECO:0007669"/>
    <property type="project" value="UniProtKB-KW"/>
</dbReference>
<organism evidence="1 2">
    <name type="scientific">Actinoplanes subglobosus</name>
    <dbReference type="NCBI Taxonomy" id="1547892"/>
    <lineage>
        <taxon>Bacteria</taxon>
        <taxon>Bacillati</taxon>
        <taxon>Actinomycetota</taxon>
        <taxon>Actinomycetes</taxon>
        <taxon>Micromonosporales</taxon>
        <taxon>Micromonosporaceae</taxon>
        <taxon>Actinoplanes</taxon>
    </lineage>
</organism>